<dbReference type="RefSeq" id="WP_032124898.1">
    <property type="nucleotide sequence ID" value="NZ_LN879502.1"/>
</dbReference>
<evidence type="ECO:0000256" key="2">
    <source>
        <dbReference type="SAM" id="SignalP"/>
    </source>
</evidence>
<feature type="signal peptide" evidence="2">
    <location>
        <begin position="1"/>
        <end position="24"/>
    </location>
</feature>
<dbReference type="Proteomes" id="UP000069902">
    <property type="component" value="Chromosome cPNK"/>
</dbReference>
<accession>A0A0U5J744</accession>
<reference evidence="4" key="1">
    <citation type="submission" date="2015-09" db="EMBL/GenBank/DDBJ databases">
        <authorList>
            <person name="Bertelli C."/>
        </authorList>
    </citation>
    <scope>NUCLEOTIDE SEQUENCE [LARGE SCALE GENOMIC DNA]</scope>
    <source>
        <strain evidence="4">KNic</strain>
    </source>
</reference>
<sequence>MRAISVIKQFIFPLFLTLAAASFAYPVQEEYENTYPSEAENDDGYQEEQTPQRRVLFKHRRAISLPNSSYNTDTDSFEYRPPYPERRD</sequence>
<evidence type="ECO:0000313" key="3">
    <source>
        <dbReference type="EMBL" id="CUI15897.1"/>
    </source>
</evidence>
<dbReference type="EMBL" id="LN879502">
    <property type="protein sequence ID" value="CUI15897.1"/>
    <property type="molecule type" value="Genomic_DNA"/>
</dbReference>
<dbReference type="KEGG" id="pnl:PNK_0260"/>
<keyword evidence="2" id="KW-0732">Signal</keyword>
<evidence type="ECO:0000313" key="4">
    <source>
        <dbReference type="Proteomes" id="UP000069902"/>
    </source>
</evidence>
<evidence type="ECO:0000256" key="1">
    <source>
        <dbReference type="SAM" id="MobiDB-lite"/>
    </source>
</evidence>
<protein>
    <recommendedName>
        <fullName evidence="5">Secreted protein</fullName>
    </recommendedName>
</protein>
<dbReference type="InParanoid" id="A0A0U5J744"/>
<feature type="chain" id="PRO_5006860307" description="Secreted protein" evidence="2">
    <location>
        <begin position="25"/>
        <end position="88"/>
    </location>
</feature>
<proteinExistence type="predicted"/>
<feature type="region of interest" description="Disordered" evidence="1">
    <location>
        <begin position="66"/>
        <end position="88"/>
    </location>
</feature>
<evidence type="ECO:0008006" key="5">
    <source>
        <dbReference type="Google" id="ProtNLM"/>
    </source>
</evidence>
<dbReference type="AlphaFoldDB" id="A0A0U5J744"/>
<gene>
    <name evidence="3" type="ORF">PNK_0260</name>
</gene>
<keyword evidence="4" id="KW-1185">Reference proteome</keyword>
<name>A0A0U5J744_9BACT</name>
<organism evidence="3 4">
    <name type="scientific">Candidatus Protochlamydia naegleriophila</name>
    <dbReference type="NCBI Taxonomy" id="389348"/>
    <lineage>
        <taxon>Bacteria</taxon>
        <taxon>Pseudomonadati</taxon>
        <taxon>Chlamydiota</taxon>
        <taxon>Chlamydiia</taxon>
        <taxon>Parachlamydiales</taxon>
        <taxon>Parachlamydiaceae</taxon>
        <taxon>Candidatus Protochlamydia</taxon>
    </lineage>
</organism>
<dbReference type="PATRIC" id="fig|389348.3.peg.292"/>